<evidence type="ECO:0000313" key="5">
    <source>
        <dbReference type="EMBL" id="XBS52511.1"/>
    </source>
</evidence>
<dbReference type="SUPFAM" id="SSF46785">
    <property type="entry name" value="Winged helix' DNA-binding domain"/>
    <property type="match status" value="1"/>
</dbReference>
<dbReference type="Pfam" id="PF07702">
    <property type="entry name" value="UTRA"/>
    <property type="match status" value="1"/>
</dbReference>
<dbReference type="SMART" id="SM00866">
    <property type="entry name" value="UTRA"/>
    <property type="match status" value="1"/>
</dbReference>
<accession>A0AAU7PJE3</accession>
<dbReference type="RefSeq" id="WP_349944046.1">
    <property type="nucleotide sequence ID" value="NZ_CP157940.1"/>
</dbReference>
<dbReference type="InterPro" id="IPR028978">
    <property type="entry name" value="Chorismate_lyase_/UTRA_dom_sf"/>
</dbReference>
<dbReference type="PRINTS" id="PR00035">
    <property type="entry name" value="HTHGNTR"/>
</dbReference>
<organism evidence="5">
    <name type="scientific">Lacrimispora sp. BS-2</name>
    <dbReference type="NCBI Taxonomy" id="3151850"/>
    <lineage>
        <taxon>Bacteria</taxon>
        <taxon>Bacillati</taxon>
        <taxon>Bacillota</taxon>
        <taxon>Clostridia</taxon>
        <taxon>Lachnospirales</taxon>
        <taxon>Lachnospiraceae</taxon>
        <taxon>Lacrimispora</taxon>
    </lineage>
</organism>
<evidence type="ECO:0000259" key="4">
    <source>
        <dbReference type="PROSITE" id="PS50949"/>
    </source>
</evidence>
<protein>
    <submittedName>
        <fullName evidence="5">GntR family transcriptional regulator</fullName>
    </submittedName>
</protein>
<dbReference type="SMART" id="SM00345">
    <property type="entry name" value="HTH_GNTR"/>
    <property type="match status" value="1"/>
</dbReference>
<evidence type="ECO:0000256" key="2">
    <source>
        <dbReference type="ARBA" id="ARBA00023125"/>
    </source>
</evidence>
<dbReference type="InterPro" id="IPR036390">
    <property type="entry name" value="WH_DNA-bd_sf"/>
</dbReference>
<dbReference type="SUPFAM" id="SSF64288">
    <property type="entry name" value="Chorismate lyase-like"/>
    <property type="match status" value="1"/>
</dbReference>
<dbReference type="AlphaFoldDB" id="A0AAU7PJE3"/>
<dbReference type="InterPro" id="IPR050679">
    <property type="entry name" value="Bact_HTH_transcr_reg"/>
</dbReference>
<dbReference type="Gene3D" id="3.40.1410.10">
    <property type="entry name" value="Chorismate lyase-like"/>
    <property type="match status" value="1"/>
</dbReference>
<dbReference type="Pfam" id="PF00392">
    <property type="entry name" value="GntR"/>
    <property type="match status" value="1"/>
</dbReference>
<dbReference type="EMBL" id="CP157940">
    <property type="protein sequence ID" value="XBS52511.1"/>
    <property type="molecule type" value="Genomic_DNA"/>
</dbReference>
<keyword evidence="2" id="KW-0238">DNA-binding</keyword>
<keyword evidence="3" id="KW-0804">Transcription</keyword>
<dbReference type="PROSITE" id="PS50949">
    <property type="entry name" value="HTH_GNTR"/>
    <property type="match status" value="1"/>
</dbReference>
<reference evidence="5" key="1">
    <citation type="submission" date="2024-06" db="EMBL/GenBank/DDBJ databases">
        <title>Lacrimispora cavernae sp. nov., a novel anaerobe isolated from bat guano pile inside a cave.</title>
        <authorList>
            <person name="Miller S.L."/>
            <person name="Lu N."/>
            <person name="King J."/>
            <person name="Sankaranarayanan K."/>
            <person name="Lawson P.A."/>
        </authorList>
    </citation>
    <scope>NUCLEOTIDE SEQUENCE</scope>
    <source>
        <strain evidence="5">BS-2</strain>
    </source>
</reference>
<feature type="domain" description="HTH gntR-type" evidence="4">
    <location>
        <begin position="9"/>
        <end position="77"/>
    </location>
</feature>
<dbReference type="Gene3D" id="1.10.10.10">
    <property type="entry name" value="Winged helix-like DNA-binding domain superfamily/Winged helix DNA-binding domain"/>
    <property type="match status" value="1"/>
</dbReference>
<dbReference type="InterPro" id="IPR000524">
    <property type="entry name" value="Tscrpt_reg_HTH_GntR"/>
</dbReference>
<dbReference type="InterPro" id="IPR011663">
    <property type="entry name" value="UTRA"/>
</dbReference>
<keyword evidence="1" id="KW-0805">Transcription regulation</keyword>
<sequence length="244" mass="27797">MKLDIGNEIPLYQQLKEELKTAIKDGTFPYGQKIPTETELSKLFNVSRITVRRAVEELCQEDFLSKKQGKGTFVKHAKVKRKIEHLLSFGQACEANGMVPSRLVTKREVIALSSEDASAMGVPAGSPAISIQRVNMADGFPIMCENNLYPYDRFSFLLEESLDGPLYKLLENKYQIKVTYSTDSYLDIVRAGGDVAKLLQVSNGEPLFFLYCQIYDQNHELIHIGKQYINGDQYRFYLEDYKVL</sequence>
<proteinExistence type="predicted"/>
<dbReference type="GO" id="GO:0003700">
    <property type="term" value="F:DNA-binding transcription factor activity"/>
    <property type="evidence" value="ECO:0007669"/>
    <property type="project" value="InterPro"/>
</dbReference>
<gene>
    <name evidence="5" type="ORF">ABFV83_11740</name>
</gene>
<dbReference type="FunFam" id="1.10.10.10:FF:000079">
    <property type="entry name" value="GntR family transcriptional regulator"/>
    <property type="match status" value="1"/>
</dbReference>
<dbReference type="CDD" id="cd07377">
    <property type="entry name" value="WHTH_GntR"/>
    <property type="match status" value="1"/>
</dbReference>
<dbReference type="GO" id="GO:0003677">
    <property type="term" value="F:DNA binding"/>
    <property type="evidence" value="ECO:0007669"/>
    <property type="project" value="UniProtKB-KW"/>
</dbReference>
<dbReference type="PANTHER" id="PTHR44846">
    <property type="entry name" value="MANNOSYL-D-GLYCERATE TRANSPORT/METABOLISM SYSTEM REPRESSOR MNGR-RELATED"/>
    <property type="match status" value="1"/>
</dbReference>
<evidence type="ECO:0000256" key="1">
    <source>
        <dbReference type="ARBA" id="ARBA00023015"/>
    </source>
</evidence>
<dbReference type="PANTHER" id="PTHR44846:SF1">
    <property type="entry name" value="MANNOSYL-D-GLYCERATE TRANSPORT_METABOLISM SYSTEM REPRESSOR MNGR-RELATED"/>
    <property type="match status" value="1"/>
</dbReference>
<name>A0AAU7PJE3_9FIRM</name>
<evidence type="ECO:0000256" key="3">
    <source>
        <dbReference type="ARBA" id="ARBA00023163"/>
    </source>
</evidence>
<dbReference type="InterPro" id="IPR036388">
    <property type="entry name" value="WH-like_DNA-bd_sf"/>
</dbReference>
<dbReference type="GO" id="GO:0045892">
    <property type="term" value="P:negative regulation of DNA-templated transcription"/>
    <property type="evidence" value="ECO:0007669"/>
    <property type="project" value="TreeGrafter"/>
</dbReference>